<dbReference type="Proteomes" id="UP000284702">
    <property type="component" value="Unassembled WGS sequence"/>
</dbReference>
<feature type="region of interest" description="Disordered" evidence="4">
    <location>
        <begin position="220"/>
        <end position="261"/>
    </location>
</feature>
<dbReference type="EMBL" id="MZMZ02004628">
    <property type="protein sequence ID" value="RQM19153.1"/>
    <property type="molecule type" value="Genomic_DNA"/>
</dbReference>
<sequence length="419" mass="47290">MAYKLFVPQGGARAFKIFIAAEYSGVNLEIPETFVMGVDNKSAEFLKLNPLGKVPVLQTPEGPIFESNAIARYIARIRADNGLLGKTFYESGQVDQWVDFVSNELELPLNALLYPIFGYRKWEAALEAKAIEDTKKVLQILENHLLLRTYFVGEQITLADIAVFGALIYAFKFALDKDFRKPYSNLLRWFTTVAAQPEFAAIVGEVYLADSATLADGAPAKQAPKKAAAAPKAKKQEKPKEVDDDDADFDEAPKEKKAEHPLAVLNRTSPSKLKFDDWKVTYSNTKPLSKAMEWLWEHFDAEGYSFWFNKYNYNEENKKMFMTCNAVSGFIQRSEAMRKFSFGVQSVVGVEGGLIEIVGCWLFRGQEIEHMLEANPDAEYYTWTKVDVLDDAAKARIEEYFCSEDTIDGKPIADGKVFK</sequence>
<dbReference type="PROSITE" id="PS50040">
    <property type="entry name" value="EF1G_C"/>
    <property type="match status" value="1"/>
</dbReference>
<reference evidence="13 14" key="3">
    <citation type="submission" date="2018-08" db="EMBL/GenBank/DDBJ databases">
        <title>Aphanomyces genome sequencing and annotation.</title>
        <authorList>
            <person name="Minardi D."/>
            <person name="Oidtmann B."/>
            <person name="Van Der Giezen M."/>
            <person name="Studholme D.J."/>
        </authorList>
    </citation>
    <scope>NUCLEOTIDE SEQUENCE [LARGE SCALE GENOMIC DNA]</scope>
    <source>
        <strain evidence="10 13">Da</strain>
        <strain evidence="9 14">Sv</strain>
    </source>
</reference>
<dbReference type="GO" id="GO:0003746">
    <property type="term" value="F:translation elongation factor activity"/>
    <property type="evidence" value="ECO:0007669"/>
    <property type="project" value="UniProtKB-UniRule"/>
</dbReference>
<evidence type="ECO:0000313" key="12">
    <source>
        <dbReference type="Proteomes" id="UP000284702"/>
    </source>
</evidence>
<dbReference type="PROSITE" id="PS50405">
    <property type="entry name" value="GST_CTER"/>
    <property type="match status" value="1"/>
</dbReference>
<dbReference type="Proteomes" id="UP000285430">
    <property type="component" value="Unassembled WGS sequence"/>
</dbReference>
<dbReference type="InterPro" id="IPR010987">
    <property type="entry name" value="Glutathione-S-Trfase_C-like"/>
</dbReference>
<organism evidence="8">
    <name type="scientific">Aphanomyces astaci</name>
    <name type="common">Crayfish plague agent</name>
    <dbReference type="NCBI Taxonomy" id="112090"/>
    <lineage>
        <taxon>Eukaryota</taxon>
        <taxon>Sar</taxon>
        <taxon>Stramenopiles</taxon>
        <taxon>Oomycota</taxon>
        <taxon>Saprolegniomycetes</taxon>
        <taxon>Saprolegniales</taxon>
        <taxon>Verrucalvaceae</taxon>
        <taxon>Aphanomyces</taxon>
    </lineage>
</organism>
<dbReference type="SFLD" id="SFLDG00358">
    <property type="entry name" value="Main_(cytGST)"/>
    <property type="match status" value="1"/>
</dbReference>
<dbReference type="RefSeq" id="XP_009825362.1">
    <property type="nucleotide sequence ID" value="XM_009827060.1"/>
</dbReference>
<dbReference type="Pfam" id="PF02798">
    <property type="entry name" value="GST_N"/>
    <property type="match status" value="1"/>
</dbReference>
<dbReference type="InterPro" id="IPR004045">
    <property type="entry name" value="Glutathione_S-Trfase_N"/>
</dbReference>
<evidence type="ECO:0000256" key="4">
    <source>
        <dbReference type="SAM" id="MobiDB-lite"/>
    </source>
</evidence>
<feature type="compositionally biased region" description="Basic and acidic residues" evidence="4">
    <location>
        <begin position="251"/>
        <end position="260"/>
    </location>
</feature>
<dbReference type="OrthoDB" id="249703at2759"/>
<evidence type="ECO:0000313" key="10">
    <source>
        <dbReference type="EMBL" id="RHZ30684.1"/>
    </source>
</evidence>
<evidence type="ECO:0000256" key="2">
    <source>
        <dbReference type="ARBA" id="ARBA00022917"/>
    </source>
</evidence>
<evidence type="ECO:0000313" key="8">
    <source>
        <dbReference type="EMBL" id="ETV85344.1"/>
    </source>
</evidence>
<evidence type="ECO:0000256" key="3">
    <source>
        <dbReference type="PROSITE-ProRule" id="PRU00519"/>
    </source>
</evidence>
<evidence type="ECO:0000313" key="11">
    <source>
        <dbReference type="EMBL" id="RQM19153.1"/>
    </source>
</evidence>
<keyword evidence="2 3" id="KW-0648">Protein biosynthesis</keyword>
<dbReference type="GeneID" id="20805103"/>
<dbReference type="InterPro" id="IPR004046">
    <property type="entry name" value="GST_C"/>
</dbReference>
<dbReference type="PANTHER" id="PTHR43986">
    <property type="entry name" value="ELONGATION FACTOR 1-GAMMA"/>
    <property type="match status" value="1"/>
</dbReference>
<dbReference type="SUPFAM" id="SSF47616">
    <property type="entry name" value="GST C-terminal domain-like"/>
    <property type="match status" value="1"/>
</dbReference>
<dbReference type="GO" id="GO:0005737">
    <property type="term" value="C:cytoplasm"/>
    <property type="evidence" value="ECO:0007669"/>
    <property type="project" value="TreeGrafter"/>
</dbReference>
<dbReference type="Gene3D" id="1.20.1050.10">
    <property type="match status" value="1"/>
</dbReference>
<evidence type="ECO:0000259" key="5">
    <source>
        <dbReference type="PROSITE" id="PS50040"/>
    </source>
</evidence>
<reference evidence="11 12" key="2">
    <citation type="submission" date="2018-07" db="EMBL/GenBank/DDBJ databases">
        <title>Annotation of Aphanomyces astaci genome assembly.</title>
        <authorList>
            <person name="Studholme D.J."/>
        </authorList>
    </citation>
    <scope>NUCLEOTIDE SEQUENCE [LARGE SCALE GENOMIC DNA]</scope>
    <source>
        <strain evidence="11">Pc</strain>
    </source>
</reference>
<dbReference type="EMBL" id="QUTG01004328">
    <property type="protein sequence ID" value="RHY88511.1"/>
    <property type="molecule type" value="Genomic_DNA"/>
</dbReference>
<evidence type="ECO:0000313" key="9">
    <source>
        <dbReference type="EMBL" id="RHY88511.1"/>
    </source>
</evidence>
<dbReference type="InterPro" id="IPR040079">
    <property type="entry name" value="Glutathione_S-Trfase"/>
</dbReference>
<dbReference type="SUPFAM" id="SSF52833">
    <property type="entry name" value="Thioredoxin-like"/>
    <property type="match status" value="1"/>
</dbReference>
<dbReference type="VEuPathDB" id="FungiDB:H257_03107"/>
<feature type="domain" description="GST N-terminal" evidence="6">
    <location>
        <begin position="1"/>
        <end position="82"/>
    </location>
</feature>
<evidence type="ECO:0000313" key="13">
    <source>
        <dbReference type="Proteomes" id="UP000285430"/>
    </source>
</evidence>
<evidence type="ECO:0000259" key="6">
    <source>
        <dbReference type="PROSITE" id="PS50404"/>
    </source>
</evidence>
<dbReference type="InterPro" id="IPR036249">
    <property type="entry name" value="Thioredoxin-like_sf"/>
</dbReference>
<dbReference type="FunFam" id="3.40.30.10:FF:000148">
    <property type="entry name" value="Elongation factor 1B gamma"/>
    <property type="match status" value="1"/>
</dbReference>
<dbReference type="Gene3D" id="3.30.70.1010">
    <property type="entry name" value="Translation elongation factor EF1B, gamma chain, conserved domain"/>
    <property type="match status" value="1"/>
</dbReference>
<dbReference type="EMBL" id="QUTH01001394">
    <property type="protein sequence ID" value="RHZ30684.1"/>
    <property type="molecule type" value="Genomic_DNA"/>
</dbReference>
<feature type="domain" description="EF-1-gamma C-terminal" evidence="5">
    <location>
        <begin position="258"/>
        <end position="419"/>
    </location>
</feature>
<dbReference type="CDD" id="cd03044">
    <property type="entry name" value="GST_N_EF1Bgamma"/>
    <property type="match status" value="1"/>
</dbReference>
<dbReference type="SFLD" id="SFLDS00019">
    <property type="entry name" value="Glutathione_Transferase_(cytos"/>
    <property type="match status" value="1"/>
</dbReference>
<dbReference type="InterPro" id="IPR050802">
    <property type="entry name" value="EF-GSTs"/>
</dbReference>
<dbReference type="SMART" id="SM01183">
    <property type="entry name" value="EF1G"/>
    <property type="match status" value="1"/>
</dbReference>
<accession>W4H256</accession>
<dbReference type="InterPro" id="IPR001662">
    <property type="entry name" value="EF1B_G_C"/>
</dbReference>
<feature type="compositionally biased region" description="Low complexity" evidence="4">
    <location>
        <begin position="220"/>
        <end position="231"/>
    </location>
</feature>
<dbReference type="InterPro" id="IPR036282">
    <property type="entry name" value="Glutathione-S-Trfase_C_sf"/>
</dbReference>
<dbReference type="InterPro" id="IPR036433">
    <property type="entry name" value="EF1B_G_C_sf"/>
</dbReference>
<feature type="domain" description="GST C-terminal" evidence="7">
    <location>
        <begin position="87"/>
        <end position="227"/>
    </location>
</feature>
<dbReference type="EMBL" id="KI913118">
    <property type="protein sequence ID" value="ETV85344.1"/>
    <property type="molecule type" value="Genomic_DNA"/>
</dbReference>
<dbReference type="FunFam" id="1.20.1050.10:FF:000006">
    <property type="entry name" value="Elongation factor 1 gamma"/>
    <property type="match status" value="1"/>
</dbReference>
<dbReference type="PROSITE" id="PS50404">
    <property type="entry name" value="GST_NTER"/>
    <property type="match status" value="1"/>
</dbReference>
<dbReference type="Gene3D" id="3.40.30.10">
    <property type="entry name" value="Glutaredoxin"/>
    <property type="match status" value="1"/>
</dbReference>
<evidence type="ECO:0000259" key="7">
    <source>
        <dbReference type="PROSITE" id="PS50405"/>
    </source>
</evidence>
<dbReference type="CDD" id="cd03181">
    <property type="entry name" value="GST_C_EF1Bgamma_like"/>
    <property type="match status" value="1"/>
</dbReference>
<dbReference type="STRING" id="112090.W4H256"/>
<name>W4H256_APHAT</name>
<keyword evidence="12" id="KW-1185">Reference proteome</keyword>
<dbReference type="Pfam" id="PF00043">
    <property type="entry name" value="GST_C"/>
    <property type="match status" value="1"/>
</dbReference>
<dbReference type="Proteomes" id="UP000285712">
    <property type="component" value="Unassembled WGS sequence"/>
</dbReference>
<evidence type="ECO:0008006" key="15">
    <source>
        <dbReference type="Google" id="ProtNLM"/>
    </source>
</evidence>
<protein>
    <recommendedName>
        <fullName evidence="15">Elongation factor 1-gamma</fullName>
    </recommendedName>
</protein>
<keyword evidence="1 3" id="KW-0251">Elongation factor</keyword>
<dbReference type="SUPFAM" id="SSF89942">
    <property type="entry name" value="eEF1-gamma domain"/>
    <property type="match status" value="1"/>
</dbReference>
<proteinExistence type="predicted"/>
<evidence type="ECO:0000313" key="14">
    <source>
        <dbReference type="Proteomes" id="UP000285712"/>
    </source>
</evidence>
<evidence type="ECO:0000256" key="1">
    <source>
        <dbReference type="ARBA" id="ARBA00022768"/>
    </source>
</evidence>
<dbReference type="FunFam" id="3.30.70.1010:FF:000001">
    <property type="entry name" value="Elongation factor 1-gamma 1"/>
    <property type="match status" value="1"/>
</dbReference>
<dbReference type="PANTHER" id="PTHR43986:SF1">
    <property type="entry name" value="ELONGATION FACTOR 1-GAMMA"/>
    <property type="match status" value="1"/>
</dbReference>
<reference evidence="8" key="1">
    <citation type="submission" date="2013-12" db="EMBL/GenBank/DDBJ databases">
        <title>The Genome Sequence of Aphanomyces astaci APO3.</title>
        <authorList>
            <consortium name="The Broad Institute Genomics Platform"/>
            <person name="Russ C."/>
            <person name="Tyler B."/>
            <person name="van West P."/>
            <person name="Dieguez-Uribeondo J."/>
            <person name="Young S.K."/>
            <person name="Zeng Q."/>
            <person name="Gargeya S."/>
            <person name="Fitzgerald M."/>
            <person name="Abouelleil A."/>
            <person name="Alvarado L."/>
            <person name="Chapman S.B."/>
            <person name="Gainer-Dewar J."/>
            <person name="Goldberg J."/>
            <person name="Griggs A."/>
            <person name="Gujja S."/>
            <person name="Hansen M."/>
            <person name="Howarth C."/>
            <person name="Imamovic A."/>
            <person name="Ireland A."/>
            <person name="Larimer J."/>
            <person name="McCowan C."/>
            <person name="Murphy C."/>
            <person name="Pearson M."/>
            <person name="Poon T.W."/>
            <person name="Priest M."/>
            <person name="Roberts A."/>
            <person name="Saif S."/>
            <person name="Shea T."/>
            <person name="Sykes S."/>
            <person name="Wortman J."/>
            <person name="Nusbaum C."/>
            <person name="Birren B."/>
        </authorList>
    </citation>
    <scope>NUCLEOTIDE SEQUENCE [LARGE SCALE GENOMIC DNA]</scope>
    <source>
        <strain evidence="8">APO3</strain>
    </source>
</reference>
<dbReference type="Pfam" id="PF00647">
    <property type="entry name" value="EF1G"/>
    <property type="match status" value="1"/>
</dbReference>
<dbReference type="GO" id="GO:0005634">
    <property type="term" value="C:nucleus"/>
    <property type="evidence" value="ECO:0007669"/>
    <property type="project" value="TreeGrafter"/>
</dbReference>
<gene>
    <name evidence="11" type="ORF">B5M09_001432</name>
    <name evidence="9" type="ORF">DYB35_005923</name>
    <name evidence="10" type="ORF">DYB37_003838</name>
    <name evidence="8" type="ORF">H257_03107</name>
</gene>
<dbReference type="AlphaFoldDB" id="W4H256"/>